<organism evidence="2 3">
    <name type="scientific">Eimeria acervulina</name>
    <name type="common">Coccidian parasite</name>
    <dbReference type="NCBI Taxonomy" id="5801"/>
    <lineage>
        <taxon>Eukaryota</taxon>
        <taxon>Sar</taxon>
        <taxon>Alveolata</taxon>
        <taxon>Apicomplexa</taxon>
        <taxon>Conoidasida</taxon>
        <taxon>Coccidia</taxon>
        <taxon>Eucoccidiorida</taxon>
        <taxon>Eimeriorina</taxon>
        <taxon>Eimeriidae</taxon>
        <taxon>Eimeria</taxon>
    </lineage>
</organism>
<dbReference type="GeneID" id="25274288"/>
<feature type="compositionally biased region" description="Polar residues" evidence="1">
    <location>
        <begin position="110"/>
        <end position="126"/>
    </location>
</feature>
<keyword evidence="3" id="KW-1185">Reference proteome</keyword>
<proteinExistence type="predicted"/>
<dbReference type="AlphaFoldDB" id="U6GPX5"/>
<dbReference type="Proteomes" id="UP000018050">
    <property type="component" value="Unassembled WGS sequence"/>
</dbReference>
<reference evidence="2" key="1">
    <citation type="submission" date="2013-10" db="EMBL/GenBank/DDBJ databases">
        <title>Genomic analysis of the causative agents of coccidiosis in chickens.</title>
        <authorList>
            <person name="Reid A.J."/>
            <person name="Blake D."/>
            <person name="Billington K."/>
            <person name="Browne H."/>
            <person name="Dunn M."/>
            <person name="Hung S."/>
            <person name="Kawahara F."/>
            <person name="Miranda-Saavedra D."/>
            <person name="Mourier T."/>
            <person name="Nagra H."/>
            <person name="Otto T.D."/>
            <person name="Rawlings N."/>
            <person name="Sanchez A."/>
            <person name="Sanders M."/>
            <person name="Subramaniam C."/>
            <person name="Tay Y."/>
            <person name="Dear P."/>
            <person name="Doerig C."/>
            <person name="Gruber A."/>
            <person name="Parkinson J."/>
            <person name="Shirley M."/>
            <person name="Wan K.L."/>
            <person name="Berriman M."/>
            <person name="Tomley F."/>
            <person name="Pain A."/>
        </authorList>
    </citation>
    <scope>NUCLEOTIDE SEQUENCE</scope>
    <source>
        <strain evidence="2">Houghton</strain>
    </source>
</reference>
<sequence length="201" mass="21636">MQVDGTALVCHHQRIQRKYPQYHSLTMQEGLQRPIHKVLADGPFRAAFGSEVARPDTASSGQVLINSSEPSSGSSDVLSPFWLGDDPVLDLVHNAQFALVGAHIVEEPSKSSATLQESTAEASSSLEDAVHRARESSAAGSSQSPQHAQEELGSPLVASSILIISANNATDIMELQWQTSLIYDYLRRYDPAVPNPFVSAG</sequence>
<accession>U6GPX5</accession>
<feature type="compositionally biased region" description="Polar residues" evidence="1">
    <location>
        <begin position="138"/>
        <end position="147"/>
    </location>
</feature>
<evidence type="ECO:0000256" key="1">
    <source>
        <dbReference type="SAM" id="MobiDB-lite"/>
    </source>
</evidence>
<name>U6GPX5_EIMAC</name>
<reference evidence="2" key="2">
    <citation type="submission" date="2013-10" db="EMBL/GenBank/DDBJ databases">
        <authorList>
            <person name="Aslett M."/>
        </authorList>
    </citation>
    <scope>NUCLEOTIDE SEQUENCE</scope>
    <source>
        <strain evidence="2">Houghton</strain>
    </source>
</reference>
<feature type="region of interest" description="Disordered" evidence="1">
    <location>
        <begin position="110"/>
        <end position="151"/>
    </location>
</feature>
<evidence type="ECO:0000313" key="3">
    <source>
        <dbReference type="Proteomes" id="UP000018050"/>
    </source>
</evidence>
<protein>
    <submittedName>
        <fullName evidence="2">Uncharacterized protein</fullName>
    </submittedName>
</protein>
<evidence type="ECO:0000313" key="2">
    <source>
        <dbReference type="EMBL" id="CDI81607.1"/>
    </source>
</evidence>
<dbReference type="EMBL" id="HG671729">
    <property type="protein sequence ID" value="CDI81607.1"/>
    <property type="molecule type" value="Genomic_DNA"/>
</dbReference>
<dbReference type="RefSeq" id="XP_013248721.1">
    <property type="nucleotide sequence ID" value="XM_013393267.1"/>
</dbReference>
<dbReference type="OrthoDB" id="10669135at2759"/>
<dbReference type="VEuPathDB" id="ToxoDB:EAH_00062180"/>
<gene>
    <name evidence="2" type="ORF">EAH_00062180</name>
</gene>